<feature type="compositionally biased region" description="Low complexity" evidence="1">
    <location>
        <begin position="266"/>
        <end position="278"/>
    </location>
</feature>
<evidence type="ECO:0000313" key="4">
    <source>
        <dbReference type="Proteomes" id="UP001207654"/>
    </source>
</evidence>
<proteinExistence type="predicted"/>
<organism evidence="3 4">
    <name type="scientific">Archangium lansingense</name>
    <dbReference type="NCBI Taxonomy" id="2995310"/>
    <lineage>
        <taxon>Bacteria</taxon>
        <taxon>Pseudomonadati</taxon>
        <taxon>Myxococcota</taxon>
        <taxon>Myxococcia</taxon>
        <taxon>Myxococcales</taxon>
        <taxon>Cystobacterineae</taxon>
        <taxon>Archangiaceae</taxon>
        <taxon>Archangium</taxon>
    </lineage>
</organism>
<protein>
    <submittedName>
        <fullName evidence="3">BpX6 domain-containing protein</fullName>
    </submittedName>
</protein>
<gene>
    <name evidence="3" type="ORF">OV287_49950</name>
</gene>
<dbReference type="Proteomes" id="UP001207654">
    <property type="component" value="Unassembled WGS sequence"/>
</dbReference>
<reference evidence="3 4" key="1">
    <citation type="submission" date="2022-11" db="EMBL/GenBank/DDBJ databases">
        <title>Minimal conservation of predation-associated metabolite biosynthetic gene clusters underscores biosynthetic potential of Myxococcota including descriptions for ten novel species: Archangium lansinium sp. nov., Myxococcus landrumus sp. nov., Nannocystis bai.</title>
        <authorList>
            <person name="Ahearne A."/>
            <person name="Stevens C."/>
            <person name="Phillips K."/>
        </authorList>
    </citation>
    <scope>NUCLEOTIDE SEQUENCE [LARGE SCALE GENOMIC DNA]</scope>
    <source>
        <strain evidence="3 4">MIWBW</strain>
    </source>
</reference>
<name>A0ABT4AM12_9BACT</name>
<evidence type="ECO:0000313" key="3">
    <source>
        <dbReference type="EMBL" id="MCY1082601.1"/>
    </source>
</evidence>
<dbReference type="RefSeq" id="WP_267541162.1">
    <property type="nucleotide sequence ID" value="NZ_JAPNKA010000001.1"/>
</dbReference>
<accession>A0ABT4AM12</accession>
<dbReference type="EMBL" id="JAPNKA010000001">
    <property type="protein sequence ID" value="MCY1082601.1"/>
    <property type="molecule type" value="Genomic_DNA"/>
</dbReference>
<comment type="caution">
    <text evidence="3">The sequence shown here is derived from an EMBL/GenBank/DDBJ whole genome shotgun (WGS) entry which is preliminary data.</text>
</comment>
<feature type="domain" description="MoxR-vWA-beta-propeller ternary system" evidence="2">
    <location>
        <begin position="10"/>
        <end position="172"/>
    </location>
</feature>
<feature type="region of interest" description="Disordered" evidence="1">
    <location>
        <begin position="266"/>
        <end position="294"/>
    </location>
</feature>
<dbReference type="InterPro" id="IPR045547">
    <property type="entry name" value="bpX6"/>
</dbReference>
<evidence type="ECO:0000256" key="1">
    <source>
        <dbReference type="SAM" id="MobiDB-lite"/>
    </source>
</evidence>
<dbReference type="Pfam" id="PF19922">
    <property type="entry name" value="bpX6"/>
    <property type="match status" value="1"/>
</dbReference>
<keyword evidence="4" id="KW-1185">Reference proteome</keyword>
<sequence length="954" mass="103781">MRPARSPRPRAHVHRGFVEAVAFWFDPALLGEAEARRRVLAAWTPGAAVYALAGGFLLRLTAPCRVECAAAPGLPLTQQDGVLLSAPLSSSEHERLAPSSGSAVLVRAGTAQVHPLEPSRRVDVSAWLDVSGWGMVPVESLGALPPPVATPVPVEAPTRARFGVGAPAPEAEVMRARLEGRPEPQLPRAPGLLERLKAWWNKKPQRPGEATVEAGTAARAAGMMEKLRAWWRGTSQQPGQAAMEAGTATRAPGLFERLLAWWSGREGGASSEGRGTSGNALPSPPPPPQGPGLFSRLAEWLATSTPLGSLLGRRKAEYVRRLFDLFDEGNLQEALRYAIPLDKGAPSEQVRVSLGLPGPREQLAIQPRQGGAASVFGGGAAVYEALRERYREAFRKLEREGRIEEAAFVLAELLNESAEAVSFLERHGRFRLAAELAEGRKLAPGLVVRQWMLAKDVARAVDIARHTGAFADAVLRLERSHPAEARVLRLLWGEVLAQSGDYARAVEVVWPVEDARRLTLAWLERGVEVGGVSGARLLARMLSAFPERFDKVRTRALALLDGEDAEGAPARQVFTEALVRAVEHDKSGGDAGHVLLRSAVRALLRDRAAGHLPLNPRELERMVQLTGDTVLRADLPPLPPPPERKGFSAEGARHVFDAAEGGPWPIYDAVPLSGGRLLVALGEAGARLVTREGRCVAHFDVPAFSLVLSMHEDRALALAPRGAVKRLSRLELAQRRAEPWCDTRVDAFARVYDGNLWFLAVEDTVMAVDALASEPRALWRVPQLGGHVLEVAAGPSELSFATFNASAELERWTYSLPGPTLRSRQALPRAVEELRYLSLRMDGELVALDQEEGQWLGAYNASSSRPPAQVLPRKELRGVVLGGLWMATMEPMPEGERVGLLERTQGTARAQFFFEEHWAVSVRFLNGELLLFDTAGRLARVDPARGEVRRVVLR</sequence>
<evidence type="ECO:0000259" key="2">
    <source>
        <dbReference type="Pfam" id="PF19922"/>
    </source>
</evidence>